<feature type="region of interest" description="Disordered" evidence="7">
    <location>
        <begin position="778"/>
        <end position="806"/>
    </location>
</feature>
<gene>
    <name evidence="9" type="ORF">PGLA2088_LOCUS45753</name>
</gene>
<dbReference type="SUPFAM" id="SSF52540">
    <property type="entry name" value="P-loop containing nucleoside triphosphate hydrolases"/>
    <property type="match status" value="1"/>
</dbReference>
<dbReference type="InterPro" id="IPR036961">
    <property type="entry name" value="Kinesin_motor_dom_sf"/>
</dbReference>
<dbReference type="SUPFAM" id="SSF49785">
    <property type="entry name" value="Galactose-binding domain-like"/>
    <property type="match status" value="1"/>
</dbReference>
<evidence type="ECO:0000256" key="4">
    <source>
        <dbReference type="ARBA" id="ARBA00023175"/>
    </source>
</evidence>
<dbReference type="GO" id="GO:0007018">
    <property type="term" value="P:microtubule-based movement"/>
    <property type="evidence" value="ECO:0007669"/>
    <property type="project" value="InterPro"/>
</dbReference>
<dbReference type="InterPro" id="IPR019821">
    <property type="entry name" value="Kinesin_motor_CS"/>
</dbReference>
<reference evidence="9" key="1">
    <citation type="submission" date="2021-02" db="EMBL/GenBank/DDBJ databases">
        <authorList>
            <person name="Dougan E. K."/>
            <person name="Rhodes N."/>
            <person name="Thang M."/>
            <person name="Chan C."/>
        </authorList>
    </citation>
    <scope>NUCLEOTIDE SEQUENCE</scope>
</reference>
<comment type="similarity">
    <text evidence="5">Belongs to the TRAFAC class myosin-kinesin ATPase superfamily. Kinesin family.</text>
</comment>
<comment type="caution">
    <text evidence="9">The sequence shown here is derived from an EMBL/GenBank/DDBJ whole genome shotgun (WGS) entry which is preliminary data.</text>
</comment>
<dbReference type="Gene3D" id="2.60.120.260">
    <property type="entry name" value="Galactose-binding domain-like"/>
    <property type="match status" value="1"/>
</dbReference>
<feature type="compositionally biased region" description="Basic and acidic residues" evidence="7">
    <location>
        <begin position="1"/>
        <end position="13"/>
    </location>
</feature>
<dbReference type="InterPro" id="IPR027417">
    <property type="entry name" value="P-loop_NTPase"/>
</dbReference>
<dbReference type="Pfam" id="PF00225">
    <property type="entry name" value="Kinesin"/>
    <property type="match status" value="1"/>
</dbReference>
<dbReference type="EMBL" id="CAJNNW010035843">
    <property type="protein sequence ID" value="CAE8730462.1"/>
    <property type="molecule type" value="Genomic_DNA"/>
</dbReference>
<feature type="compositionally biased region" description="Acidic residues" evidence="7">
    <location>
        <begin position="1354"/>
        <end position="1363"/>
    </location>
</feature>
<name>A0A813LJ52_POLGL</name>
<protein>
    <recommendedName>
        <fullName evidence="8">Kinesin motor domain-containing protein</fullName>
    </recommendedName>
</protein>
<proteinExistence type="inferred from homology"/>
<evidence type="ECO:0000313" key="9">
    <source>
        <dbReference type="EMBL" id="CAE8730462.1"/>
    </source>
</evidence>
<feature type="region of interest" description="Disordered" evidence="7">
    <location>
        <begin position="1328"/>
        <end position="1391"/>
    </location>
</feature>
<feature type="domain" description="Kinesin motor" evidence="8">
    <location>
        <begin position="62"/>
        <end position="391"/>
    </location>
</feature>
<accession>A0A813LJ52</accession>
<evidence type="ECO:0000256" key="5">
    <source>
        <dbReference type="PROSITE-ProRule" id="PRU00283"/>
    </source>
</evidence>
<dbReference type="Gene3D" id="1.10.418.50">
    <property type="entry name" value="Microtubule-binding protein MIP-T3"/>
    <property type="match status" value="1"/>
</dbReference>
<feature type="compositionally biased region" description="Basic and acidic residues" evidence="7">
    <location>
        <begin position="1335"/>
        <end position="1353"/>
    </location>
</feature>
<dbReference type="PRINTS" id="PR00380">
    <property type="entry name" value="KINESINHEAVY"/>
</dbReference>
<feature type="compositionally biased region" description="Polar residues" evidence="7">
    <location>
        <begin position="1412"/>
        <end position="1422"/>
    </location>
</feature>
<dbReference type="InterPro" id="IPR008979">
    <property type="entry name" value="Galactose-bd-like_sf"/>
</dbReference>
<feature type="region of interest" description="Disordered" evidence="7">
    <location>
        <begin position="1"/>
        <end position="58"/>
    </location>
</feature>
<organism evidence="9 10">
    <name type="scientific">Polarella glacialis</name>
    <name type="common">Dinoflagellate</name>
    <dbReference type="NCBI Taxonomy" id="89957"/>
    <lineage>
        <taxon>Eukaryota</taxon>
        <taxon>Sar</taxon>
        <taxon>Alveolata</taxon>
        <taxon>Dinophyceae</taxon>
        <taxon>Suessiales</taxon>
        <taxon>Suessiaceae</taxon>
        <taxon>Polarella</taxon>
    </lineage>
</organism>
<feature type="coiled-coil region" evidence="6">
    <location>
        <begin position="1235"/>
        <end position="1317"/>
    </location>
</feature>
<dbReference type="Gene3D" id="3.40.850.10">
    <property type="entry name" value="Kinesin motor domain"/>
    <property type="match status" value="1"/>
</dbReference>
<dbReference type="SMART" id="SM00129">
    <property type="entry name" value="KISc"/>
    <property type="match status" value="1"/>
</dbReference>
<dbReference type="InterPro" id="IPR042576">
    <property type="entry name" value="TRAF3IP1_N_sf"/>
</dbReference>
<dbReference type="PROSITE" id="PS00411">
    <property type="entry name" value="KINESIN_MOTOR_1"/>
    <property type="match status" value="1"/>
</dbReference>
<dbReference type="GO" id="GO:0005524">
    <property type="term" value="F:ATP binding"/>
    <property type="evidence" value="ECO:0007669"/>
    <property type="project" value="UniProtKB-UniRule"/>
</dbReference>
<dbReference type="Proteomes" id="UP000626109">
    <property type="component" value="Unassembled WGS sequence"/>
</dbReference>
<feature type="coiled-coil region" evidence="6">
    <location>
        <begin position="1126"/>
        <end position="1160"/>
    </location>
</feature>
<feature type="region of interest" description="Disordered" evidence="7">
    <location>
        <begin position="1412"/>
        <end position="1474"/>
    </location>
</feature>
<keyword evidence="3 6" id="KW-0175">Coiled coil</keyword>
<feature type="coiled-coil region" evidence="6">
    <location>
        <begin position="397"/>
        <end position="492"/>
    </location>
</feature>
<dbReference type="InterPro" id="IPR001752">
    <property type="entry name" value="Kinesin_motor_dom"/>
</dbReference>
<dbReference type="CDD" id="cd00106">
    <property type="entry name" value="KISc"/>
    <property type="match status" value="1"/>
</dbReference>
<dbReference type="InterPro" id="IPR027640">
    <property type="entry name" value="Kinesin-like_fam"/>
</dbReference>
<feature type="compositionally biased region" description="Polar residues" evidence="7">
    <location>
        <begin position="1458"/>
        <end position="1471"/>
    </location>
</feature>
<dbReference type="PANTHER" id="PTHR47968:SF75">
    <property type="entry name" value="CENTROMERE-ASSOCIATED PROTEIN E"/>
    <property type="match status" value="1"/>
</dbReference>
<evidence type="ECO:0000256" key="7">
    <source>
        <dbReference type="SAM" id="MobiDB-lite"/>
    </source>
</evidence>
<evidence type="ECO:0000256" key="6">
    <source>
        <dbReference type="SAM" id="Coils"/>
    </source>
</evidence>
<keyword evidence="4 5" id="KW-0505">Motor protein</keyword>
<sequence>MADDVREVPKEPEGTSGHHAQSPVDCPSASVVEDSGHSGGGHGPADVPEATTPEDAGSGAAHVIVAVRCRPMSEKELSDGGSPALKINKSQLSLAHKGEEQRYNFDYVLGEEASQAEVFEVLGKPQLDKAFQGYNSTIFAYGQTGSGKTHTMLNVHSEEELGLIPRISRSLFARIADLTRERGTRRFLVQCSFLEIYNEMIYDLLVPRSSTASKGKGLEIREQKGLGVYVKDLTEAVVQDAQQLGQLIAEGFEQRTIAATAMNNASSRSHCVFTIRIHQKDTDSSRNSFISKLNLVDLAGSERAEGVRLKEGANINKSLSALSNVINALSSAATSKRRAFVPYRDSKLTRVLQESLGGNSLCTMIATVSPADVNAEETQFTLNYAKRAKTIRVAAMRNEEASQTKLLEKEVEALRQKMNAEGEEETHLDDVEARHKAEMEALEAFMRQSWEDKQRLSEQHDEQRKQARLEAQNAAEQVLDEQRRRLQLLEQHGDLSLSPPRIQILHGCRSLAALTGSGGLQAILADSDLCPNWPERLASVLRNGQQLQSRFRAVRLYRESAGADFSALRGDRAQTSQTEDPTAAELMRLSQAQAKLQIMAQELQALVLCEAEHQEQLCSIAPEVAAALCEARAAQAATRGESSSVSDGTCEILHLVSCQLGQHYASEAYRLQKEAGQLSFREELRQLAERLAPTGRGPSIVGALGSSAMETSESSPDQFLSELAIAASHMPAEQEPTEPGAIAMPSLLGLSTLAIPDSQLHASSNVDAAKCARLLRSSEPCSGWSPARSAPSRGGDGDGDASESSSAQFSSEFLEVDLCGDGSSLARVVAGISLQGRVPASGRWQQTRGLLQMVLGGPLGGASEEEALQHVQERTFMRPPVRCVYEVALSLVSKCHFDHFKVLHDAVHYDYASVTKEQKADFFTELIRQTNLSWKSADVEALHLEAQDIFSGRRCGETNRMLQLLAYLALGQMTPSSGGLVDAGHQWTKSWRLQYLTEDGRWCWRSAASGNSCQEADAAIFAGNLDAKSVCFVSLRPHFKAVKLRIYPVTWHRHPALRVEVHIASASGELSDRPTAEPGGQRLQGLGAADRLQAELALVLRASAELRQVLEASLRPTPSRHDSLVGERATQELGKLQQQLAEALARAATAEASLLQLKAESDRLQVTSLELTKPLEPSAPSFSASGRDREALHAEELSRLQDLSEQLLVVSDERDVARAHEEELFDVISSKDEELLQARKSCADLTERLEEKELEHEASELLADEMGQLSQQLQDMQSAHADVAAHCQQLEEENRALRAEKDRLVRKKEKLATQKLELVSKLEISENARQAARTKITERMLEKRGSFKSREADGAADPEDTTEAEAKSDNLSGRSHQASSHRSRSTGVASPVPAVAAGGGVAAIEALKDSFSSPGASEAWSSRSHDFGGPPPEVSGRRKSSGPVGALSFGDSPGESAPFNSNPRGPSSKQATHVGASSAALPVFGLPCASTLDQGRSLHESEQERSRITIAELLTAKVRPTPAEAARALAKPITQIRWHFELSPPMTAIVRGLWGSVIGRDTHWSPLGTAIERDAHW</sequence>
<evidence type="ECO:0000256" key="1">
    <source>
        <dbReference type="ARBA" id="ARBA00022741"/>
    </source>
</evidence>
<evidence type="ECO:0000256" key="2">
    <source>
        <dbReference type="ARBA" id="ARBA00022840"/>
    </source>
</evidence>
<evidence type="ECO:0000256" key="3">
    <source>
        <dbReference type="ARBA" id="ARBA00023054"/>
    </source>
</evidence>
<feature type="binding site" evidence="5">
    <location>
        <begin position="142"/>
        <end position="149"/>
    </location>
    <ligand>
        <name>ATP</name>
        <dbReference type="ChEBI" id="CHEBI:30616"/>
    </ligand>
</feature>
<evidence type="ECO:0000259" key="8">
    <source>
        <dbReference type="PROSITE" id="PS50067"/>
    </source>
</evidence>
<keyword evidence="1 5" id="KW-0547">Nucleotide-binding</keyword>
<dbReference type="GO" id="GO:0008017">
    <property type="term" value="F:microtubule binding"/>
    <property type="evidence" value="ECO:0007669"/>
    <property type="project" value="InterPro"/>
</dbReference>
<keyword evidence="2 5" id="KW-0067">ATP-binding</keyword>
<dbReference type="PANTHER" id="PTHR47968">
    <property type="entry name" value="CENTROMERE PROTEIN E"/>
    <property type="match status" value="1"/>
</dbReference>
<dbReference type="PROSITE" id="PS50067">
    <property type="entry name" value="KINESIN_MOTOR_2"/>
    <property type="match status" value="1"/>
</dbReference>
<evidence type="ECO:0000313" key="10">
    <source>
        <dbReference type="Proteomes" id="UP000626109"/>
    </source>
</evidence>
<dbReference type="GO" id="GO:0003777">
    <property type="term" value="F:microtubule motor activity"/>
    <property type="evidence" value="ECO:0007669"/>
    <property type="project" value="InterPro"/>
</dbReference>